<name>A0A016SWC9_9BILA</name>
<dbReference type="EMBL" id="JARK01001504">
    <property type="protein sequence ID" value="EYB94691.1"/>
    <property type="molecule type" value="Genomic_DNA"/>
</dbReference>
<organism evidence="1 2">
    <name type="scientific">Ancylostoma ceylanicum</name>
    <dbReference type="NCBI Taxonomy" id="53326"/>
    <lineage>
        <taxon>Eukaryota</taxon>
        <taxon>Metazoa</taxon>
        <taxon>Ecdysozoa</taxon>
        <taxon>Nematoda</taxon>
        <taxon>Chromadorea</taxon>
        <taxon>Rhabditida</taxon>
        <taxon>Rhabditina</taxon>
        <taxon>Rhabditomorpha</taxon>
        <taxon>Strongyloidea</taxon>
        <taxon>Ancylostomatidae</taxon>
        <taxon>Ancylostomatinae</taxon>
        <taxon>Ancylostoma</taxon>
    </lineage>
</organism>
<comment type="caution">
    <text evidence="1">The sequence shown here is derived from an EMBL/GenBank/DDBJ whole genome shotgun (WGS) entry which is preliminary data.</text>
</comment>
<sequence>MLILLVNNVVSWFYFLIDENYILTDISDEAIVTIDRIYHTVGHQYDPDMVSNIDRFRDQVVDLGFLSAKNYARKKFINIFWAHHQEKIGNVCKEFAGCEERC</sequence>
<protein>
    <submittedName>
        <fullName evidence="1">Uncharacterized protein</fullName>
    </submittedName>
</protein>
<reference evidence="2" key="1">
    <citation type="journal article" date="2015" name="Nat. Genet.">
        <title>The genome and transcriptome of the zoonotic hookworm Ancylostoma ceylanicum identify infection-specific gene families.</title>
        <authorList>
            <person name="Schwarz E.M."/>
            <person name="Hu Y."/>
            <person name="Antoshechkin I."/>
            <person name="Miller M.M."/>
            <person name="Sternberg P.W."/>
            <person name="Aroian R.V."/>
        </authorList>
    </citation>
    <scope>NUCLEOTIDE SEQUENCE</scope>
    <source>
        <strain evidence="2">HY135</strain>
    </source>
</reference>
<proteinExistence type="predicted"/>
<evidence type="ECO:0000313" key="1">
    <source>
        <dbReference type="EMBL" id="EYB94691.1"/>
    </source>
</evidence>
<evidence type="ECO:0000313" key="2">
    <source>
        <dbReference type="Proteomes" id="UP000024635"/>
    </source>
</evidence>
<gene>
    <name evidence="1" type="primary">Acey_s0168.g176</name>
    <name evidence="1" type="ORF">Y032_0168g176</name>
</gene>
<keyword evidence="2" id="KW-1185">Reference proteome</keyword>
<dbReference type="Proteomes" id="UP000024635">
    <property type="component" value="Unassembled WGS sequence"/>
</dbReference>
<accession>A0A016SWC9</accession>
<dbReference type="AlphaFoldDB" id="A0A016SWC9"/>